<evidence type="ECO:0000313" key="4">
    <source>
        <dbReference type="Proteomes" id="UP000660861"/>
    </source>
</evidence>
<dbReference type="Gene3D" id="3.40.630.30">
    <property type="match status" value="1"/>
</dbReference>
<gene>
    <name evidence="3" type="ORF">H8709_08185</name>
</gene>
<name>A0A926EEP9_9FIRM</name>
<dbReference type="EMBL" id="JACRTC010000005">
    <property type="protein sequence ID" value="MBC8570804.1"/>
    <property type="molecule type" value="Genomic_DNA"/>
</dbReference>
<sequence>MLIREIEARDNAQIEKIIRACLLEYDGARPGTAWYDPNLGRFSELYGEEGARYWVAEEDGRVVGGCGVGPLPGNPGVCELQKMYCLPKARGTGIAAELLKRCLRYAEGRYTSCYLETFGNMIPAQRFYEKNGFEKLSAPLPGTGHFGCDVWYLKKLKKTEEENADAGI</sequence>
<evidence type="ECO:0000259" key="2">
    <source>
        <dbReference type="PROSITE" id="PS51186"/>
    </source>
</evidence>
<dbReference type="InterPro" id="IPR050769">
    <property type="entry name" value="NAT_camello-type"/>
</dbReference>
<comment type="caution">
    <text evidence="3">The sequence shown here is derived from an EMBL/GenBank/DDBJ whole genome shotgun (WGS) entry which is preliminary data.</text>
</comment>
<dbReference type="SUPFAM" id="SSF55729">
    <property type="entry name" value="Acyl-CoA N-acyltransferases (Nat)"/>
    <property type="match status" value="1"/>
</dbReference>
<dbReference type="Proteomes" id="UP000660861">
    <property type="component" value="Unassembled WGS sequence"/>
</dbReference>
<dbReference type="AlphaFoldDB" id="A0A926EEP9"/>
<accession>A0A926EEP9</accession>
<dbReference type="PANTHER" id="PTHR13947">
    <property type="entry name" value="GNAT FAMILY N-ACETYLTRANSFERASE"/>
    <property type="match status" value="1"/>
</dbReference>
<dbReference type="RefSeq" id="WP_262397898.1">
    <property type="nucleotide sequence ID" value="NZ_JACRTC010000005.1"/>
</dbReference>
<feature type="domain" description="N-acetyltransferase" evidence="2">
    <location>
        <begin position="1"/>
        <end position="157"/>
    </location>
</feature>
<dbReference type="CDD" id="cd04301">
    <property type="entry name" value="NAT_SF"/>
    <property type="match status" value="1"/>
</dbReference>
<protein>
    <submittedName>
        <fullName evidence="3">GNAT family N-acetyltransferase</fullName>
    </submittedName>
</protein>
<proteinExistence type="predicted"/>
<dbReference type="GO" id="GO:0008080">
    <property type="term" value="F:N-acetyltransferase activity"/>
    <property type="evidence" value="ECO:0007669"/>
    <property type="project" value="InterPro"/>
</dbReference>
<keyword evidence="4" id="KW-1185">Reference proteome</keyword>
<dbReference type="InterPro" id="IPR000182">
    <property type="entry name" value="GNAT_dom"/>
</dbReference>
<dbReference type="PROSITE" id="PS51186">
    <property type="entry name" value="GNAT"/>
    <property type="match status" value="1"/>
</dbReference>
<dbReference type="InterPro" id="IPR016181">
    <property type="entry name" value="Acyl_CoA_acyltransferase"/>
</dbReference>
<organism evidence="3 4">
    <name type="scientific">Zongyangia hominis</name>
    <dbReference type="NCBI Taxonomy" id="2763677"/>
    <lineage>
        <taxon>Bacteria</taxon>
        <taxon>Bacillati</taxon>
        <taxon>Bacillota</taxon>
        <taxon>Clostridia</taxon>
        <taxon>Eubacteriales</taxon>
        <taxon>Oscillospiraceae</taxon>
        <taxon>Zongyangia</taxon>
    </lineage>
</organism>
<evidence type="ECO:0000256" key="1">
    <source>
        <dbReference type="ARBA" id="ARBA00022679"/>
    </source>
</evidence>
<dbReference type="PANTHER" id="PTHR13947:SF37">
    <property type="entry name" value="LD18367P"/>
    <property type="match status" value="1"/>
</dbReference>
<reference evidence="3" key="1">
    <citation type="submission" date="2020-08" db="EMBL/GenBank/DDBJ databases">
        <title>Genome public.</title>
        <authorList>
            <person name="Liu C."/>
            <person name="Sun Q."/>
        </authorList>
    </citation>
    <scope>NUCLEOTIDE SEQUENCE</scope>
    <source>
        <strain evidence="3">NSJ-54</strain>
    </source>
</reference>
<keyword evidence="1" id="KW-0808">Transferase</keyword>
<evidence type="ECO:0000313" key="3">
    <source>
        <dbReference type="EMBL" id="MBC8570804.1"/>
    </source>
</evidence>
<dbReference type="Pfam" id="PF00583">
    <property type="entry name" value="Acetyltransf_1"/>
    <property type="match status" value="1"/>
</dbReference>